<evidence type="ECO:0000313" key="1">
    <source>
        <dbReference type="EMBL" id="QBG36535.1"/>
    </source>
</evidence>
<proteinExistence type="predicted"/>
<dbReference type="OrthoDB" id="495783at2"/>
<name>A0A4P6PAA3_9GAMM</name>
<keyword evidence="2" id="KW-1185">Reference proteome</keyword>
<evidence type="ECO:0000313" key="2">
    <source>
        <dbReference type="Proteomes" id="UP000290244"/>
    </source>
</evidence>
<protein>
    <submittedName>
        <fullName evidence="1">DUF523 domain-containing protein</fullName>
    </submittedName>
</protein>
<dbReference type="InterPro" id="IPR007553">
    <property type="entry name" value="2-thiour_desulf"/>
</dbReference>
<reference evidence="1 2" key="1">
    <citation type="submission" date="2018-12" db="EMBL/GenBank/DDBJ databases">
        <title>Complete genome of Litorilituus sediminis.</title>
        <authorList>
            <person name="Liu A."/>
            <person name="Rong J."/>
        </authorList>
    </citation>
    <scope>NUCLEOTIDE SEQUENCE [LARGE SCALE GENOMIC DNA]</scope>
    <source>
        <strain evidence="1 2">JCM 17549</strain>
    </source>
</reference>
<dbReference type="KEGG" id="lsd:EMK97_12805"/>
<dbReference type="AlphaFoldDB" id="A0A4P6PAA3"/>
<dbReference type="EMBL" id="CP034759">
    <property type="protein sequence ID" value="QBG36535.1"/>
    <property type="molecule type" value="Genomic_DNA"/>
</dbReference>
<gene>
    <name evidence="1" type="ORF">EMK97_12805</name>
</gene>
<dbReference type="Proteomes" id="UP000290244">
    <property type="component" value="Chromosome"/>
</dbReference>
<dbReference type="RefSeq" id="WP_130602778.1">
    <property type="nucleotide sequence ID" value="NZ_CP034759.1"/>
</dbReference>
<dbReference type="PANTHER" id="PTHR30087:SF1">
    <property type="entry name" value="HYPOTHETICAL CYTOSOLIC PROTEIN"/>
    <property type="match status" value="1"/>
</dbReference>
<organism evidence="1 2">
    <name type="scientific">Litorilituus sediminis</name>
    <dbReference type="NCBI Taxonomy" id="718192"/>
    <lineage>
        <taxon>Bacteria</taxon>
        <taxon>Pseudomonadati</taxon>
        <taxon>Pseudomonadota</taxon>
        <taxon>Gammaproteobacteria</taxon>
        <taxon>Alteromonadales</taxon>
        <taxon>Colwelliaceae</taxon>
        <taxon>Litorilituus</taxon>
    </lineage>
</organism>
<dbReference type="Pfam" id="PF04463">
    <property type="entry name" value="2-thiour_desulf"/>
    <property type="match status" value="1"/>
</dbReference>
<accession>A0A4P6PAA3</accession>
<dbReference type="PANTHER" id="PTHR30087">
    <property type="entry name" value="INNER MEMBRANE PROTEIN"/>
    <property type="match status" value="1"/>
</dbReference>
<sequence length="161" mass="17312">MNKPYCKILISSCFLGNKVRYDGQAKVINHPVIALWQQQNRLVPVCPEVSGGLSVPRSPAEIQGETGKVLTCDGKDVTRAFLQGAEHALAVCRNHNIQFALLKESSPSCGSQLIYDGTFSGRKINGQGVCSQVLSANGIAVYSEVSIEKLIAVIAHQDSLT</sequence>